<gene>
    <name evidence="5" type="ORF">POCULU_LOCUS7576</name>
</gene>
<dbReference type="InterPro" id="IPR013783">
    <property type="entry name" value="Ig-like_fold"/>
</dbReference>
<feature type="signal peptide" evidence="2">
    <location>
        <begin position="1"/>
        <end position="23"/>
    </location>
</feature>
<dbReference type="PANTHER" id="PTHR32208">
    <property type="entry name" value="SECRETED PROTEIN-RELATED"/>
    <property type="match status" value="1"/>
</dbReference>
<dbReference type="Pfam" id="PF07250">
    <property type="entry name" value="Glyoxal_oxid_N"/>
    <property type="match status" value="1"/>
</dbReference>
<dbReference type="Pfam" id="PF09118">
    <property type="entry name" value="GO-like_E_set"/>
    <property type="match status" value="1"/>
</dbReference>
<dbReference type="OrthoDB" id="2019572at2759"/>
<evidence type="ECO:0000256" key="1">
    <source>
        <dbReference type="ARBA" id="ARBA00022729"/>
    </source>
</evidence>
<dbReference type="InterPro" id="IPR009880">
    <property type="entry name" value="Glyoxal_oxidase_N"/>
</dbReference>
<dbReference type="InterPro" id="IPR011043">
    <property type="entry name" value="Gal_Oxase/kelch_b-propeller"/>
</dbReference>
<dbReference type="EMBL" id="CAJVPJ010001772">
    <property type="protein sequence ID" value="CAG8603227.1"/>
    <property type="molecule type" value="Genomic_DNA"/>
</dbReference>
<dbReference type="SUPFAM" id="SSF50965">
    <property type="entry name" value="Galactose oxidase, central domain"/>
    <property type="match status" value="1"/>
</dbReference>
<evidence type="ECO:0000259" key="4">
    <source>
        <dbReference type="Pfam" id="PF09118"/>
    </source>
</evidence>
<dbReference type="InterPro" id="IPR037293">
    <property type="entry name" value="Gal_Oxidase_central_sf"/>
</dbReference>
<accession>A0A9N9CH06</accession>
<dbReference type="Proteomes" id="UP000789572">
    <property type="component" value="Unassembled WGS sequence"/>
</dbReference>
<name>A0A9N9CH06_9GLOM</name>
<organism evidence="5 6">
    <name type="scientific">Paraglomus occultum</name>
    <dbReference type="NCBI Taxonomy" id="144539"/>
    <lineage>
        <taxon>Eukaryota</taxon>
        <taxon>Fungi</taxon>
        <taxon>Fungi incertae sedis</taxon>
        <taxon>Mucoromycota</taxon>
        <taxon>Glomeromycotina</taxon>
        <taxon>Glomeromycetes</taxon>
        <taxon>Paraglomerales</taxon>
        <taxon>Paraglomeraceae</taxon>
        <taxon>Paraglomus</taxon>
    </lineage>
</organism>
<dbReference type="SUPFAM" id="SSF81296">
    <property type="entry name" value="E set domains"/>
    <property type="match status" value="1"/>
</dbReference>
<dbReference type="AlphaFoldDB" id="A0A9N9CH06"/>
<keyword evidence="1 2" id="KW-0732">Signal</keyword>
<evidence type="ECO:0000256" key="2">
    <source>
        <dbReference type="SAM" id="SignalP"/>
    </source>
</evidence>
<dbReference type="InterPro" id="IPR015202">
    <property type="entry name" value="GO-like_E_set"/>
</dbReference>
<dbReference type="Gene3D" id="2.130.10.80">
    <property type="entry name" value="Galactose oxidase/kelch, beta-propeller"/>
    <property type="match status" value="1"/>
</dbReference>
<evidence type="ECO:0000259" key="3">
    <source>
        <dbReference type="Pfam" id="PF07250"/>
    </source>
</evidence>
<dbReference type="InterPro" id="IPR014756">
    <property type="entry name" value="Ig_E-set"/>
</dbReference>
<comment type="caution">
    <text evidence="5">The sequence shown here is derived from an EMBL/GenBank/DDBJ whole genome shotgun (WGS) entry which is preliminary data.</text>
</comment>
<feature type="domain" description="Glyoxal oxidase N-terminal" evidence="3">
    <location>
        <begin position="66"/>
        <end position="427"/>
    </location>
</feature>
<dbReference type="PANTHER" id="PTHR32208:SF21">
    <property type="entry name" value="LOW QUALITY PROTEIN: ALDEHYDE OXIDASE GLOX-LIKE"/>
    <property type="match status" value="1"/>
</dbReference>
<feature type="chain" id="PRO_5040300565" evidence="2">
    <location>
        <begin position="24"/>
        <end position="548"/>
    </location>
</feature>
<dbReference type="Gene3D" id="2.60.40.10">
    <property type="entry name" value="Immunoglobulins"/>
    <property type="match status" value="1"/>
</dbReference>
<protein>
    <submittedName>
        <fullName evidence="5">10439_t:CDS:1</fullName>
    </submittedName>
</protein>
<feature type="domain" description="Galactose oxidase-like Early set" evidence="4">
    <location>
        <begin position="449"/>
        <end position="539"/>
    </location>
</feature>
<keyword evidence="6" id="KW-1185">Reference proteome</keyword>
<evidence type="ECO:0000313" key="6">
    <source>
        <dbReference type="Proteomes" id="UP000789572"/>
    </source>
</evidence>
<evidence type="ECO:0000313" key="5">
    <source>
        <dbReference type="EMBL" id="CAG8603227.1"/>
    </source>
</evidence>
<sequence length="548" mass="59191">MKTNTGTPVAVAMLLLLATFVSAQGHWEVVGLTGVAAMHAVLVAPNRVLIIDKAEPNPNATLPDGTTGWSCEYHLDTNTYRVLPLKTNTFCSAGAFLGNGTLLSTAGSGAIKQDNINAQSGFAAIRLFQPCQDDNCWWTELPARLSGFRWYNTMVTLPDGRVLNLGGSKVQTGANSVSTNNPTYEIYSSTGTSDAFPIQFLIDTLPYNLYPCVHVISDGYYQGYLFIFANRQSVIYDIKQNRVVKALPDIPGVPRSYPLTGSCAYLPMTFENKYNPQVIICGGQAVQSYTSPADNTCGRINLGDREPAWEMDDFGGQARVMGDSVALPDGTMVFVNGAAVGTAGYYEDGHYLASDPVLFPVAYDMNAPKGQRWTRYAATTIPRMYHSVATLIPDGTIWVAGSNPNPEPRQDVKFITEYRAEVFTPPYINPSKPRITITSFDSSAINEGPISVKYGAEYQVTFTIASGAKPGTITSSLINTGFKTHSQSMSMRCVKLLVGKVTANSDGSYMATVQTPPNAFIIPPGPQYVFLLNDGQPAKTAVQVSIGA</sequence>
<reference evidence="5" key="1">
    <citation type="submission" date="2021-06" db="EMBL/GenBank/DDBJ databases">
        <authorList>
            <person name="Kallberg Y."/>
            <person name="Tangrot J."/>
            <person name="Rosling A."/>
        </authorList>
    </citation>
    <scope>NUCLEOTIDE SEQUENCE</scope>
    <source>
        <strain evidence="5">IA702</strain>
    </source>
</reference>
<proteinExistence type="predicted"/>